<reference evidence="1" key="1">
    <citation type="submission" date="2021-02" db="EMBL/GenBank/DDBJ databases">
        <authorList>
            <person name="Nowell W R."/>
        </authorList>
    </citation>
    <scope>NUCLEOTIDE SEQUENCE</scope>
</reference>
<organism evidence="1 2">
    <name type="scientific">Adineta ricciae</name>
    <name type="common">Rotifer</name>
    <dbReference type="NCBI Taxonomy" id="249248"/>
    <lineage>
        <taxon>Eukaryota</taxon>
        <taxon>Metazoa</taxon>
        <taxon>Spiralia</taxon>
        <taxon>Gnathifera</taxon>
        <taxon>Rotifera</taxon>
        <taxon>Eurotatoria</taxon>
        <taxon>Bdelloidea</taxon>
        <taxon>Adinetida</taxon>
        <taxon>Adinetidae</taxon>
        <taxon>Adineta</taxon>
    </lineage>
</organism>
<accession>A0A815AHG9</accession>
<keyword evidence="2" id="KW-1185">Reference proteome</keyword>
<proteinExistence type="predicted"/>
<evidence type="ECO:0008006" key="3">
    <source>
        <dbReference type="Google" id="ProtNLM"/>
    </source>
</evidence>
<sequence length="254" mass="29447">MIGTDRARRIELGTRVGLIGTYAERNPLKKCRILPEGILHYILIDLWKRTKGDIKITFNALDLKCNHTVVDLGCGPGQDSLWLSNKKMNKEMNLIASDISSGMMKILDDETHKRNLSSIIKTYCFYEQLDSNDNKLLIIGRPPKEIFPFDKRTQEIFLSSIPSTETCIQELEICGFANIQYDVYRYTSDGSITLEHWINFIQNRLWSIFSPEHMTDEQITDCIFHLKAKYKNEQFQFPDEMLILHCTAKKSVTQ</sequence>
<dbReference type="Proteomes" id="UP000663828">
    <property type="component" value="Unassembled WGS sequence"/>
</dbReference>
<protein>
    <recommendedName>
        <fullName evidence="3">Methyltransferase domain-containing protein</fullName>
    </recommendedName>
</protein>
<dbReference type="SUPFAM" id="SSF53335">
    <property type="entry name" value="S-adenosyl-L-methionine-dependent methyltransferases"/>
    <property type="match status" value="1"/>
</dbReference>
<dbReference type="InterPro" id="IPR029063">
    <property type="entry name" value="SAM-dependent_MTases_sf"/>
</dbReference>
<dbReference type="EMBL" id="CAJNOR010002167">
    <property type="protein sequence ID" value="CAF1257117.1"/>
    <property type="molecule type" value="Genomic_DNA"/>
</dbReference>
<comment type="caution">
    <text evidence="1">The sequence shown here is derived from an EMBL/GenBank/DDBJ whole genome shotgun (WGS) entry which is preliminary data.</text>
</comment>
<evidence type="ECO:0000313" key="2">
    <source>
        <dbReference type="Proteomes" id="UP000663828"/>
    </source>
</evidence>
<evidence type="ECO:0000313" key="1">
    <source>
        <dbReference type="EMBL" id="CAF1257117.1"/>
    </source>
</evidence>
<name>A0A815AHG9_ADIRI</name>
<dbReference type="AlphaFoldDB" id="A0A815AHG9"/>
<gene>
    <name evidence="1" type="ORF">XAT740_LOCUS26576</name>
</gene>
<dbReference type="Gene3D" id="3.40.50.150">
    <property type="entry name" value="Vaccinia Virus protein VP39"/>
    <property type="match status" value="1"/>
</dbReference>